<dbReference type="EMBL" id="MDSU01000001">
    <property type="protein sequence ID" value="OSS42972.1"/>
    <property type="molecule type" value="Genomic_DNA"/>
</dbReference>
<dbReference type="InterPro" id="IPR045865">
    <property type="entry name" value="ACT-like_dom_sf"/>
</dbReference>
<accession>A0A1X4XZK4</accession>
<proteinExistence type="inferred from homology"/>
<dbReference type="GO" id="GO:0003677">
    <property type="term" value="F:DNA binding"/>
    <property type="evidence" value="ECO:0007669"/>
    <property type="project" value="UniProtKB-KW"/>
</dbReference>
<dbReference type="GO" id="GO:0010045">
    <property type="term" value="P:response to nickel cation"/>
    <property type="evidence" value="ECO:0007669"/>
    <property type="project" value="InterPro"/>
</dbReference>
<keyword evidence="2 7" id="KW-0533">Nickel</keyword>
<feature type="binding site" evidence="7">
    <location>
        <position position="92"/>
    </location>
    <ligand>
        <name>Ni(2+)</name>
        <dbReference type="ChEBI" id="CHEBI:49786"/>
    </ligand>
</feature>
<dbReference type="NCBIfam" id="NF002815">
    <property type="entry name" value="PRK02967.1"/>
    <property type="match status" value="1"/>
</dbReference>
<dbReference type="InterPro" id="IPR002145">
    <property type="entry name" value="CopG"/>
</dbReference>
<evidence type="ECO:0000259" key="9">
    <source>
        <dbReference type="Pfam" id="PF08753"/>
    </source>
</evidence>
<evidence type="ECO:0000313" key="10">
    <source>
        <dbReference type="EMBL" id="OSS42972.1"/>
    </source>
</evidence>
<keyword evidence="11" id="KW-1185">Reference proteome</keyword>
<comment type="cofactor">
    <cofactor evidence="7">
        <name>Ni(2+)</name>
        <dbReference type="ChEBI" id="CHEBI:49786"/>
    </cofactor>
    <text evidence="7">Binds 1 nickel ion per subunit.</text>
</comment>
<feature type="domain" description="Transcription factor NikR nickel binding C-terminal" evidence="9">
    <location>
        <begin position="57"/>
        <end position="130"/>
    </location>
</feature>
<feature type="domain" description="Ribbon-helix-helix protein CopG" evidence="8">
    <location>
        <begin position="6"/>
        <end position="46"/>
    </location>
</feature>
<dbReference type="InterPro" id="IPR027271">
    <property type="entry name" value="Acetolactate_synth/TF_NikR_C"/>
</dbReference>
<dbReference type="Pfam" id="PF08753">
    <property type="entry name" value="NikR_C"/>
    <property type="match status" value="1"/>
</dbReference>
<sequence length="137" mass="15600">MDETIRFSISLPESLLKELDEKMINKGYASRSEFVRDLIRKELIEEKWSISGEEVFGVLALIYDHNKKELAERLIDIQHHTPINIVCATHIHIDHHNCLETIILRGTPEAIENIAIKIGGLTGIKFSKLTRAATVDK</sequence>
<dbReference type="SUPFAM" id="SSF47598">
    <property type="entry name" value="Ribbon-helix-helix"/>
    <property type="match status" value="1"/>
</dbReference>
<evidence type="ECO:0000256" key="1">
    <source>
        <dbReference type="ARBA" id="ARBA00008478"/>
    </source>
</evidence>
<dbReference type="Gene3D" id="3.30.70.1150">
    <property type="entry name" value="ACT-like. Chain A, domain 2"/>
    <property type="match status" value="1"/>
</dbReference>
<dbReference type="PANTHER" id="PTHR34719">
    <property type="entry name" value="NICKEL-RESPONSIVE REGULATOR"/>
    <property type="match status" value="1"/>
</dbReference>
<keyword evidence="6 7" id="KW-0804">Transcription</keyword>
<dbReference type="GO" id="GO:0016151">
    <property type="term" value="F:nickel cation binding"/>
    <property type="evidence" value="ECO:0007669"/>
    <property type="project" value="UniProtKB-UniRule"/>
</dbReference>
<feature type="binding site" evidence="7">
    <location>
        <position position="98"/>
    </location>
    <ligand>
        <name>Ni(2+)</name>
        <dbReference type="ChEBI" id="CHEBI:49786"/>
    </ligand>
</feature>
<dbReference type="Gene3D" id="1.10.1220.10">
    <property type="entry name" value="Met repressor-like"/>
    <property type="match status" value="1"/>
</dbReference>
<dbReference type="InterPro" id="IPR050192">
    <property type="entry name" value="CopG/NikR_regulator"/>
</dbReference>
<evidence type="ECO:0000256" key="5">
    <source>
        <dbReference type="ARBA" id="ARBA00023125"/>
    </source>
</evidence>
<keyword evidence="3 7" id="KW-0479">Metal-binding</keyword>
<organism evidence="10 11">
    <name type="scientific">Desulfurella amilsii</name>
    <dbReference type="NCBI Taxonomy" id="1562698"/>
    <lineage>
        <taxon>Bacteria</taxon>
        <taxon>Pseudomonadati</taxon>
        <taxon>Campylobacterota</taxon>
        <taxon>Desulfurellia</taxon>
        <taxon>Desulfurellales</taxon>
        <taxon>Desulfurellaceae</taxon>
        <taxon>Desulfurella</taxon>
    </lineage>
</organism>
<reference evidence="10 11" key="1">
    <citation type="journal article" date="2017" name="Front. Microbiol.">
        <title>Genome Sequence of Desulfurella amilsii Strain TR1 and Comparative Genomics of Desulfurellaceae Family.</title>
        <authorList>
            <person name="Florentino A.P."/>
            <person name="Stams A.J."/>
            <person name="Sanchez-Andrea I."/>
        </authorList>
    </citation>
    <scope>NUCLEOTIDE SEQUENCE [LARGE SCALE GENOMIC DNA]</scope>
    <source>
        <strain evidence="10 11">TR1</strain>
    </source>
</reference>
<dbReference type="NCBIfam" id="NF001884">
    <property type="entry name" value="PRK00630.1"/>
    <property type="match status" value="1"/>
</dbReference>
<dbReference type="CDD" id="cd22231">
    <property type="entry name" value="RHH_NikR_HicB-like"/>
    <property type="match status" value="1"/>
</dbReference>
<dbReference type="InterPro" id="IPR010985">
    <property type="entry name" value="Ribbon_hlx_hlx"/>
</dbReference>
<dbReference type="InterPro" id="IPR013321">
    <property type="entry name" value="Arc_rbn_hlx_hlx"/>
</dbReference>
<keyword evidence="4 7" id="KW-0805">Transcription regulation</keyword>
<evidence type="ECO:0000259" key="8">
    <source>
        <dbReference type="Pfam" id="PF01402"/>
    </source>
</evidence>
<comment type="caution">
    <text evidence="10">The sequence shown here is derived from an EMBL/GenBank/DDBJ whole genome shotgun (WGS) entry which is preliminary data.</text>
</comment>
<dbReference type="NCBIfam" id="NF003381">
    <property type="entry name" value="PRK04460.1"/>
    <property type="match status" value="1"/>
</dbReference>
<dbReference type="InterPro" id="IPR022988">
    <property type="entry name" value="Ni_resp_reg_NikR"/>
</dbReference>
<dbReference type="OrthoDB" id="9806294at2"/>
<keyword evidence="5 7" id="KW-0238">DNA-binding</keyword>
<dbReference type="Pfam" id="PF01402">
    <property type="entry name" value="RHH_1"/>
    <property type="match status" value="1"/>
</dbReference>
<evidence type="ECO:0000313" key="11">
    <source>
        <dbReference type="Proteomes" id="UP000194141"/>
    </source>
</evidence>
<dbReference type="AlphaFoldDB" id="A0A1X4XZK4"/>
<evidence type="ECO:0000256" key="7">
    <source>
        <dbReference type="HAMAP-Rule" id="MF_00476"/>
    </source>
</evidence>
<dbReference type="STRING" id="1562698.DESAMIL20_80"/>
<dbReference type="PANTHER" id="PTHR34719:SF2">
    <property type="entry name" value="NICKEL-RESPONSIVE REGULATOR"/>
    <property type="match status" value="1"/>
</dbReference>
<feature type="binding site" evidence="7">
    <location>
        <position position="90"/>
    </location>
    <ligand>
        <name>Ni(2+)</name>
        <dbReference type="ChEBI" id="CHEBI:49786"/>
    </ligand>
</feature>
<dbReference type="Proteomes" id="UP000194141">
    <property type="component" value="Unassembled WGS sequence"/>
</dbReference>
<evidence type="ECO:0000256" key="3">
    <source>
        <dbReference type="ARBA" id="ARBA00022723"/>
    </source>
</evidence>
<comment type="function">
    <text evidence="7">Transcriptional regulator.</text>
</comment>
<comment type="similarity">
    <text evidence="1 7">Belongs to the transcriptional regulatory CopG/NikR family.</text>
</comment>
<evidence type="ECO:0000256" key="2">
    <source>
        <dbReference type="ARBA" id="ARBA00022596"/>
    </source>
</evidence>
<name>A0A1X4XZK4_9BACT</name>
<dbReference type="HAMAP" id="MF_00476">
    <property type="entry name" value="NikR"/>
    <property type="match status" value="1"/>
</dbReference>
<dbReference type="NCBIfam" id="NF002169">
    <property type="entry name" value="PRK01002.1"/>
    <property type="match status" value="1"/>
</dbReference>
<protein>
    <recommendedName>
        <fullName evidence="7">Putative nickel-responsive regulator</fullName>
    </recommendedName>
</protein>
<dbReference type="RefSeq" id="WP_086032902.1">
    <property type="nucleotide sequence ID" value="NZ_MDSU01000001.1"/>
</dbReference>
<dbReference type="InterPro" id="IPR014864">
    <property type="entry name" value="TF_NikR_Ni-bd_C"/>
</dbReference>
<gene>
    <name evidence="10" type="ORF">DESAMIL20_80</name>
</gene>
<dbReference type="SUPFAM" id="SSF55021">
    <property type="entry name" value="ACT-like"/>
    <property type="match status" value="1"/>
</dbReference>
<evidence type="ECO:0000256" key="4">
    <source>
        <dbReference type="ARBA" id="ARBA00023015"/>
    </source>
</evidence>
<dbReference type="GO" id="GO:0003700">
    <property type="term" value="F:DNA-binding transcription factor activity"/>
    <property type="evidence" value="ECO:0007669"/>
    <property type="project" value="UniProtKB-UniRule"/>
</dbReference>
<feature type="binding site" evidence="7">
    <location>
        <position position="79"/>
    </location>
    <ligand>
        <name>Ni(2+)</name>
        <dbReference type="ChEBI" id="CHEBI:49786"/>
    </ligand>
</feature>
<evidence type="ECO:0000256" key="6">
    <source>
        <dbReference type="ARBA" id="ARBA00023163"/>
    </source>
</evidence>